<proteinExistence type="predicted"/>
<reference evidence="3" key="2">
    <citation type="journal article" date="2021" name="World Allergy Organ. J.">
        <title>Chromosome-level assembly of Dermatophagoides farinae genome and transcriptome reveals two novel allergens Der f 37 and Der f 39.</title>
        <authorList>
            <person name="Chen J."/>
            <person name="Cai Z."/>
            <person name="Fan D."/>
            <person name="Hu J."/>
            <person name="Hou Y."/>
            <person name="He Y."/>
            <person name="Zhang Z."/>
            <person name="Zhao Z."/>
            <person name="Gao P."/>
            <person name="Hu W."/>
            <person name="Sun J."/>
            <person name="Li J."/>
            <person name="Ji K."/>
        </authorList>
    </citation>
    <scope>NUCLEOTIDE SEQUENCE</scope>
    <source>
        <strain evidence="3">JKM2019</strain>
    </source>
</reference>
<keyword evidence="2" id="KW-1133">Transmembrane helix</keyword>
<feature type="compositionally biased region" description="Pro residues" evidence="1">
    <location>
        <begin position="278"/>
        <end position="287"/>
    </location>
</feature>
<name>A0A9D4P184_DERFA</name>
<keyword evidence="2" id="KW-0472">Membrane</keyword>
<feature type="region of interest" description="Disordered" evidence="1">
    <location>
        <begin position="742"/>
        <end position="766"/>
    </location>
</feature>
<feature type="region of interest" description="Disordered" evidence="1">
    <location>
        <begin position="273"/>
        <end position="311"/>
    </location>
</feature>
<feature type="compositionally biased region" description="Polar residues" evidence="1">
    <location>
        <begin position="756"/>
        <end position="766"/>
    </location>
</feature>
<feature type="compositionally biased region" description="Acidic residues" evidence="1">
    <location>
        <begin position="291"/>
        <end position="300"/>
    </location>
</feature>
<protein>
    <submittedName>
        <fullName evidence="3">Uncharacterized protein</fullName>
    </submittedName>
</protein>
<keyword evidence="2" id="KW-0812">Transmembrane</keyword>
<evidence type="ECO:0000313" key="3">
    <source>
        <dbReference type="EMBL" id="KAH7642881.1"/>
    </source>
</evidence>
<feature type="transmembrane region" description="Helical" evidence="2">
    <location>
        <begin position="647"/>
        <end position="673"/>
    </location>
</feature>
<evidence type="ECO:0000256" key="1">
    <source>
        <dbReference type="SAM" id="MobiDB-lite"/>
    </source>
</evidence>
<accession>A0A9D4P184</accession>
<organism evidence="3">
    <name type="scientific">Dermatophagoides farinae</name>
    <name type="common">American house dust mite</name>
    <dbReference type="NCBI Taxonomy" id="6954"/>
    <lineage>
        <taxon>Eukaryota</taxon>
        <taxon>Metazoa</taxon>
        <taxon>Ecdysozoa</taxon>
        <taxon>Arthropoda</taxon>
        <taxon>Chelicerata</taxon>
        <taxon>Arachnida</taxon>
        <taxon>Acari</taxon>
        <taxon>Acariformes</taxon>
        <taxon>Sarcoptiformes</taxon>
        <taxon>Astigmata</taxon>
        <taxon>Psoroptidia</taxon>
        <taxon>Analgoidea</taxon>
        <taxon>Pyroglyphidae</taxon>
        <taxon>Dermatophagoidinae</taxon>
        <taxon>Dermatophagoides</taxon>
    </lineage>
</organism>
<evidence type="ECO:0000256" key="2">
    <source>
        <dbReference type="SAM" id="Phobius"/>
    </source>
</evidence>
<dbReference type="AlphaFoldDB" id="A0A9D4P184"/>
<reference evidence="3" key="1">
    <citation type="submission" date="2020-06" db="EMBL/GenBank/DDBJ databases">
        <authorList>
            <person name="Ji K."/>
            <person name="Li J."/>
        </authorList>
    </citation>
    <scope>NUCLEOTIDE SEQUENCE</scope>
    <source>
        <strain evidence="3">JKM2019</strain>
        <tissue evidence="3">Whole body</tissue>
    </source>
</reference>
<gene>
    <name evidence="3" type="ORF">HUG17_9572</name>
</gene>
<sequence length="766" mass="88514">MIKCGCDYLNNTIGISITENNQIYQMLYTNQTLQVIKYEQQINGKRISTVNNKPNSYRMNLIDGHYYYHLNQLIQSPDVYKKLLDLFKLGIDDKSTQQQISRLGATIMIDDDHKFLQFYCYKTFDHIRYFVVISNDDHLLFISYRMNEDSIRVNKYGNDSLKLLVRLHYMDHNGLDYLYSAQTRSHYWSNEQTNRMKQNIHRSFQPVEYGFIINKGDGPPPPPPPNNAAILNDEKIVFLLSNSRQTILSFNFNAFYTDKMTFPITIQSYQDFFYCESQPPPPPPPPTKGNDDDDDCEDDENPYKNDKNNNNYQLNLIDGQLMTNGIDDIINDHTNVVKKLIGIFQTDERIEKKMIKIINDDDHDDHLNQTIMSISMSINDNGNIRIYCLKTYNGYRYLIGDYGQEIDSDNVKIFFGEYIHRPNVMGTVSVGNNGIIIYFYNQKSFSLNIAKLTTKHYGVSGIYDWTKILYIDPENHQKFIVFNGFASRSKQQHNYEFNHHLLNNSVFTFGFVDRISGHSGGGGGDHDVERIFLFSNQNEKILSFSTHILVNKNGKNPKVSYRIQSYQDFFKCQHHDDNDNNNNGNEIVDIDDYYDVDGGVTFTDVVMTTTTTTTTTNTTIELNTGKTKLNTATTTGSYYGGFIGRRLLLKILIIIAIILILGPLMIIILIACYRNWKFCYLHSKLSQRIRRLSQRKSWRMYPIYQYQQNLSSSSSSSTSKTKTPPQSFLHSLSLKLRSDLKLKKQPNPAPPPPPSSQSITELSILL</sequence>
<dbReference type="Proteomes" id="UP000828236">
    <property type="component" value="Unassembled WGS sequence"/>
</dbReference>
<dbReference type="EMBL" id="SDOV01000003">
    <property type="protein sequence ID" value="KAH7642881.1"/>
    <property type="molecule type" value="Genomic_DNA"/>
</dbReference>
<comment type="caution">
    <text evidence="3">The sequence shown here is derived from an EMBL/GenBank/DDBJ whole genome shotgun (WGS) entry which is preliminary data.</text>
</comment>